<gene>
    <name evidence="2" type="ORF">E1292_23985</name>
</gene>
<dbReference type="AlphaFoldDB" id="A0A4R4VJB0"/>
<evidence type="ECO:0000313" key="3">
    <source>
        <dbReference type="Proteomes" id="UP000295258"/>
    </source>
</evidence>
<keyword evidence="1" id="KW-0812">Transmembrane</keyword>
<organism evidence="2 3">
    <name type="scientific">Nonomuraea deserti</name>
    <dbReference type="NCBI Taxonomy" id="1848322"/>
    <lineage>
        <taxon>Bacteria</taxon>
        <taxon>Bacillati</taxon>
        <taxon>Actinomycetota</taxon>
        <taxon>Actinomycetes</taxon>
        <taxon>Streptosporangiales</taxon>
        <taxon>Streptosporangiaceae</taxon>
        <taxon>Nonomuraea</taxon>
    </lineage>
</organism>
<dbReference type="Proteomes" id="UP000295258">
    <property type="component" value="Unassembled WGS sequence"/>
</dbReference>
<keyword evidence="3" id="KW-1185">Reference proteome</keyword>
<proteinExistence type="predicted"/>
<accession>A0A4R4VJB0</accession>
<dbReference type="RefSeq" id="WP_132597461.1">
    <property type="nucleotide sequence ID" value="NZ_SMKO01000067.1"/>
</dbReference>
<feature type="transmembrane region" description="Helical" evidence="1">
    <location>
        <begin position="12"/>
        <end position="32"/>
    </location>
</feature>
<reference evidence="2 3" key="1">
    <citation type="submission" date="2019-03" db="EMBL/GenBank/DDBJ databases">
        <title>Draft genome sequences of novel Actinobacteria.</title>
        <authorList>
            <person name="Sahin N."/>
            <person name="Ay H."/>
            <person name="Saygin H."/>
        </authorList>
    </citation>
    <scope>NUCLEOTIDE SEQUENCE [LARGE SCALE GENOMIC DNA]</scope>
    <source>
        <strain evidence="2 3">KC310</strain>
    </source>
</reference>
<sequence length="74" mass="7752">MLEMSEGDRKMVAIGFALLGIGLVVGVLLALADPVLLSRINGEHAEGGSGRFIKADVVRLPPRSGGDRQEPRAA</sequence>
<name>A0A4R4VJB0_9ACTN</name>
<evidence type="ECO:0000256" key="1">
    <source>
        <dbReference type="SAM" id="Phobius"/>
    </source>
</evidence>
<keyword evidence="1" id="KW-0472">Membrane</keyword>
<protein>
    <submittedName>
        <fullName evidence="2">Uncharacterized protein</fullName>
    </submittedName>
</protein>
<comment type="caution">
    <text evidence="2">The sequence shown here is derived from an EMBL/GenBank/DDBJ whole genome shotgun (WGS) entry which is preliminary data.</text>
</comment>
<keyword evidence="1" id="KW-1133">Transmembrane helix</keyword>
<evidence type="ECO:0000313" key="2">
    <source>
        <dbReference type="EMBL" id="TDD02205.1"/>
    </source>
</evidence>
<dbReference type="EMBL" id="SMKO01000067">
    <property type="protein sequence ID" value="TDD02205.1"/>
    <property type="molecule type" value="Genomic_DNA"/>
</dbReference>